<comment type="caution">
    <text evidence="1">The sequence shown here is derived from an EMBL/GenBank/DDBJ whole genome shotgun (WGS) entry which is preliminary data.</text>
</comment>
<keyword evidence="2" id="KW-1185">Reference proteome</keyword>
<proteinExistence type="predicted"/>
<reference evidence="1" key="1">
    <citation type="submission" date="2021-03" db="EMBL/GenBank/DDBJ databases">
        <authorList>
            <person name="Wang G."/>
        </authorList>
    </citation>
    <scope>NUCLEOTIDE SEQUENCE</scope>
    <source>
        <strain evidence="1">KCTC 12899</strain>
    </source>
</reference>
<organism evidence="1 2">
    <name type="scientific">Acanthopleuribacter pedis</name>
    <dbReference type="NCBI Taxonomy" id="442870"/>
    <lineage>
        <taxon>Bacteria</taxon>
        <taxon>Pseudomonadati</taxon>
        <taxon>Acidobacteriota</taxon>
        <taxon>Holophagae</taxon>
        <taxon>Acanthopleuribacterales</taxon>
        <taxon>Acanthopleuribacteraceae</taxon>
        <taxon>Acanthopleuribacter</taxon>
    </lineage>
</organism>
<dbReference type="AlphaFoldDB" id="A0A8J7U7C2"/>
<dbReference type="Proteomes" id="UP000664417">
    <property type="component" value="Unassembled WGS sequence"/>
</dbReference>
<sequence length="343" mass="39607">MAVKHTLDLLATLGRAFHYFPPLYVNSILGHPPNWVPPYPRYSEFRILDPRKPMRALGYLIDAGLFPIPMKRPGWLGFIPEVFFLQEPHVMHWQGQMQDYDSYPDESWFFINGVTSNNDIAKLQRACLTEHFRRPITIIQNPTDSIYLDILEAAVGKTGAWMAQPAHLGAVEIKRVLCSSKKKVVVVAYSQGSIIMANILRELQRCPEANAQLHKLEIYNFANCSDRMEYTDPVRRVPYIENFANRQDLVARLGVLAPKKRGIINIDGPVFVREAYGHLLNQHYLYHLLDDRGQSTYHYDDRQSASDYAFEGEPFPRLFTYHKDYVGPSWEEMHHNPAMRMGA</sequence>
<evidence type="ECO:0000313" key="1">
    <source>
        <dbReference type="EMBL" id="MBO1321246.1"/>
    </source>
</evidence>
<gene>
    <name evidence="1" type="ORF">J3U88_22390</name>
</gene>
<evidence type="ECO:0000313" key="2">
    <source>
        <dbReference type="Proteomes" id="UP000664417"/>
    </source>
</evidence>
<dbReference type="RefSeq" id="WP_207861221.1">
    <property type="nucleotide sequence ID" value="NZ_JAFREP010000023.1"/>
</dbReference>
<dbReference type="PANTHER" id="PTHR42044:SF2">
    <property type="entry name" value="DUF676 DOMAIN-CONTAINING PROTEIN"/>
    <property type="match status" value="1"/>
</dbReference>
<name>A0A8J7U7C2_9BACT</name>
<protein>
    <submittedName>
        <fullName evidence="1">Uncharacterized protein</fullName>
    </submittedName>
</protein>
<dbReference type="PANTHER" id="PTHR42044">
    <property type="entry name" value="DUF676 DOMAIN-CONTAINING PROTEIN-RELATED"/>
    <property type="match status" value="1"/>
</dbReference>
<dbReference type="EMBL" id="JAFREP010000023">
    <property type="protein sequence ID" value="MBO1321246.1"/>
    <property type="molecule type" value="Genomic_DNA"/>
</dbReference>
<accession>A0A8J7U7C2</accession>